<dbReference type="CDD" id="cd06267">
    <property type="entry name" value="PBP1_LacI_sugar_binding-like"/>
    <property type="match status" value="1"/>
</dbReference>
<organism evidence="6 7">
    <name type="scientific">Sorangium cellulosum</name>
    <name type="common">Polyangium cellulosum</name>
    <dbReference type="NCBI Taxonomy" id="56"/>
    <lineage>
        <taxon>Bacteria</taxon>
        <taxon>Pseudomonadati</taxon>
        <taxon>Myxococcota</taxon>
        <taxon>Polyangia</taxon>
        <taxon>Polyangiales</taxon>
        <taxon>Polyangiaceae</taxon>
        <taxon>Sorangium</taxon>
    </lineage>
</organism>
<evidence type="ECO:0000256" key="3">
    <source>
        <dbReference type="ARBA" id="ARBA00023163"/>
    </source>
</evidence>
<dbReference type="AlphaFoldDB" id="A0A150TUZ1"/>
<dbReference type="InterPro" id="IPR046335">
    <property type="entry name" value="LacI/GalR-like_sensor"/>
</dbReference>
<dbReference type="GO" id="GO:0000976">
    <property type="term" value="F:transcription cis-regulatory region binding"/>
    <property type="evidence" value="ECO:0007669"/>
    <property type="project" value="TreeGrafter"/>
</dbReference>
<feature type="domain" description="STAS" evidence="5">
    <location>
        <begin position="659"/>
        <end position="760"/>
    </location>
</feature>
<keyword evidence="1" id="KW-0805">Transcription regulation</keyword>
<accession>A0A150TUZ1</accession>
<dbReference type="EMBL" id="JEME01000959">
    <property type="protein sequence ID" value="KYG08521.1"/>
    <property type="molecule type" value="Genomic_DNA"/>
</dbReference>
<dbReference type="InterPro" id="IPR036513">
    <property type="entry name" value="STAS_dom_sf"/>
</dbReference>
<evidence type="ECO:0000256" key="4">
    <source>
        <dbReference type="SAM" id="MobiDB-lite"/>
    </source>
</evidence>
<sequence>MGQGERDSGVAVPEQWGELPADPGQGSGRGASSLPPARSTRPPARSTRPPARSTRPPARSTTAPPLQGAAPADAARPVTVGVITPFLDGSFWNPVLMGLHASAQERGLRTLVLRGTPAEVQAPSLAREQVDGWIVVIELHGLSALAAARVPFITVGTRAAEVDCPAVIPDNRGGMRSAVRHLIEHGHRRIAFVGYFDAYDVRERFAAYKDTLAEAGILFDPDLVVRSDNNWYSGGQGAAPALLALLPGCTAAVFGTDKNALGMMPPLKAAGVRIPEDLAIVGFDDVAEAQGVDPPLTTVRQRFEMMGSAACELISSMIAGEAFPAEGVHTDNALVVRSSCGCHTVEDFLDREDAASEEDARGALARQMVELLLLPRPLPPETPPSEIWPAVASVIDGYFAALQGAALPSAAELGAACRQAVGITPDLGTLLAAIRLLGQRHERRGAPLDAAARRRVDAYLELARLAIARARLEAETQVVQRLGVLARTNYDVSFALLGGTQQASRSLAWLETTTVVWGCLALWEDPEARAGLVVAGAYSRDGSPTPPIGSRCPVEAFPPADMLPPSATDGTYMVLLLPIRSARRDWGILVLVGPTHVAMAGDEGTVAIWGTLLGAALERDALVESLSAQHADLQKAYAIERALSETVRELGCPLIPLLPGVLLVPLIGMIDADRARQVLEKVSEGVSRHRAFRVLLDLTGVPFVDAQVADTLGLTSRAAALLGARVYLVGVRPEIAMSLVGVDLGVLATFSSLSAALRELAPAGKRARKAARRAR</sequence>
<dbReference type="CDD" id="cd07041">
    <property type="entry name" value="STAS_RsbR_RsbS_like"/>
    <property type="match status" value="1"/>
</dbReference>
<comment type="caution">
    <text evidence="6">The sequence shown here is derived from an EMBL/GenBank/DDBJ whole genome shotgun (WGS) entry which is preliminary data.</text>
</comment>
<keyword evidence="3" id="KW-0804">Transcription</keyword>
<evidence type="ECO:0000256" key="1">
    <source>
        <dbReference type="ARBA" id="ARBA00023015"/>
    </source>
</evidence>
<evidence type="ECO:0000313" key="7">
    <source>
        <dbReference type="Proteomes" id="UP000075502"/>
    </source>
</evidence>
<dbReference type="InterPro" id="IPR002645">
    <property type="entry name" value="STAS_dom"/>
</dbReference>
<dbReference type="PANTHER" id="PTHR30146">
    <property type="entry name" value="LACI-RELATED TRANSCRIPTIONAL REPRESSOR"/>
    <property type="match status" value="1"/>
</dbReference>
<dbReference type="SUPFAM" id="SSF52091">
    <property type="entry name" value="SpoIIaa-like"/>
    <property type="match status" value="1"/>
</dbReference>
<dbReference type="GO" id="GO:0003700">
    <property type="term" value="F:DNA-binding transcription factor activity"/>
    <property type="evidence" value="ECO:0007669"/>
    <property type="project" value="TreeGrafter"/>
</dbReference>
<proteinExistence type="predicted"/>
<dbReference type="Pfam" id="PF13377">
    <property type="entry name" value="Peripla_BP_3"/>
    <property type="match status" value="1"/>
</dbReference>
<dbReference type="PROSITE" id="PS50801">
    <property type="entry name" value="STAS"/>
    <property type="match status" value="1"/>
</dbReference>
<dbReference type="Pfam" id="PF01740">
    <property type="entry name" value="STAS"/>
    <property type="match status" value="1"/>
</dbReference>
<evidence type="ECO:0000259" key="5">
    <source>
        <dbReference type="PROSITE" id="PS50801"/>
    </source>
</evidence>
<dbReference type="Gene3D" id="3.40.50.2300">
    <property type="match status" value="2"/>
</dbReference>
<dbReference type="Gene3D" id="3.30.750.24">
    <property type="entry name" value="STAS domain"/>
    <property type="match status" value="1"/>
</dbReference>
<dbReference type="PANTHER" id="PTHR30146:SF109">
    <property type="entry name" value="HTH-TYPE TRANSCRIPTIONAL REGULATOR GALS"/>
    <property type="match status" value="1"/>
</dbReference>
<dbReference type="SUPFAM" id="SSF53822">
    <property type="entry name" value="Periplasmic binding protein-like I"/>
    <property type="match status" value="1"/>
</dbReference>
<name>A0A150TUZ1_SORCE</name>
<feature type="region of interest" description="Disordered" evidence="4">
    <location>
        <begin position="1"/>
        <end position="73"/>
    </location>
</feature>
<gene>
    <name evidence="6" type="ORF">BE21_23235</name>
</gene>
<evidence type="ECO:0000313" key="6">
    <source>
        <dbReference type="EMBL" id="KYG08521.1"/>
    </source>
</evidence>
<dbReference type="InterPro" id="IPR028082">
    <property type="entry name" value="Peripla_BP_I"/>
</dbReference>
<feature type="compositionally biased region" description="Low complexity" evidence="4">
    <location>
        <begin position="31"/>
        <end position="66"/>
    </location>
</feature>
<dbReference type="Proteomes" id="UP000075502">
    <property type="component" value="Unassembled WGS sequence"/>
</dbReference>
<protein>
    <submittedName>
        <fullName evidence="6">LacI family transcriptional regulator</fullName>
    </submittedName>
</protein>
<evidence type="ECO:0000256" key="2">
    <source>
        <dbReference type="ARBA" id="ARBA00023125"/>
    </source>
</evidence>
<keyword evidence="2" id="KW-0238">DNA-binding</keyword>
<reference evidence="6 7" key="1">
    <citation type="submission" date="2014-02" db="EMBL/GenBank/DDBJ databases">
        <title>The small core and large imbalanced accessory genome model reveals a collaborative survival strategy of Sorangium cellulosum strains in nature.</title>
        <authorList>
            <person name="Han K."/>
            <person name="Peng R."/>
            <person name="Blom J."/>
            <person name="Li Y.-Z."/>
        </authorList>
    </citation>
    <scope>NUCLEOTIDE SEQUENCE [LARGE SCALE GENOMIC DNA]</scope>
    <source>
        <strain evidence="6 7">So0007-03</strain>
    </source>
</reference>